<keyword evidence="3" id="KW-1185">Reference proteome</keyword>
<dbReference type="Pfam" id="PF02770">
    <property type="entry name" value="Acyl-CoA_dh_M"/>
    <property type="match status" value="1"/>
</dbReference>
<dbReference type="SUPFAM" id="SSF56645">
    <property type="entry name" value="Acyl-CoA dehydrogenase NM domain-like"/>
    <property type="match status" value="1"/>
</dbReference>
<dbReference type="InterPro" id="IPR009100">
    <property type="entry name" value="AcylCoA_DH/oxidase_NM_dom_sf"/>
</dbReference>
<gene>
    <name evidence="2" type="ORF">U6N30_07150</name>
</gene>
<dbReference type="InterPro" id="IPR006091">
    <property type="entry name" value="Acyl-CoA_Oxase/DH_mid-dom"/>
</dbReference>
<reference evidence="2 3" key="1">
    <citation type="submission" date="2023-12" db="EMBL/GenBank/DDBJ databases">
        <title>Blastococcus brunescens sp. nov., an actonobacterium isolated from sandstone collected in sahara desert.</title>
        <authorList>
            <person name="Gtari M."/>
            <person name="Ghodhbane F."/>
        </authorList>
    </citation>
    <scope>NUCLEOTIDE SEQUENCE [LARGE SCALE GENOMIC DNA]</scope>
    <source>
        <strain evidence="2 3">BMG 8361</strain>
    </source>
</reference>
<dbReference type="EMBL" id="CP141261">
    <property type="protein sequence ID" value="WRL65402.1"/>
    <property type="molecule type" value="Genomic_DNA"/>
</dbReference>
<dbReference type="InterPro" id="IPR046373">
    <property type="entry name" value="Acyl-CoA_Oxase/DH_mid-dom_sf"/>
</dbReference>
<name>A0ABZ1B4V0_9ACTN</name>
<evidence type="ECO:0000313" key="2">
    <source>
        <dbReference type="EMBL" id="WRL65402.1"/>
    </source>
</evidence>
<accession>A0ABZ1B4V0</accession>
<dbReference type="Proteomes" id="UP001324287">
    <property type="component" value="Chromosome"/>
</dbReference>
<evidence type="ECO:0000259" key="1">
    <source>
        <dbReference type="Pfam" id="PF02770"/>
    </source>
</evidence>
<dbReference type="RefSeq" id="WP_324276724.1">
    <property type="nucleotide sequence ID" value="NZ_CP141261.1"/>
</dbReference>
<dbReference type="InterPro" id="IPR052547">
    <property type="entry name" value="Mito_Isobutyryl-CoADH"/>
</dbReference>
<organism evidence="2 3">
    <name type="scientific">Blastococcus brunescens</name>
    <dbReference type="NCBI Taxonomy" id="1564165"/>
    <lineage>
        <taxon>Bacteria</taxon>
        <taxon>Bacillati</taxon>
        <taxon>Actinomycetota</taxon>
        <taxon>Actinomycetes</taxon>
        <taxon>Geodermatophilales</taxon>
        <taxon>Geodermatophilaceae</taxon>
        <taxon>Blastococcus</taxon>
    </lineage>
</organism>
<sequence length="66" mass="6935">MSESEAGSAATELRTSAVQDGDEYVINGTKIFGTHSPEATLFLVYVRFGPGTSNIGSVLVERDTPG</sequence>
<protein>
    <submittedName>
        <fullName evidence="2">Acyl-CoA dehydrogenase family protein</fullName>
    </submittedName>
</protein>
<evidence type="ECO:0000313" key="3">
    <source>
        <dbReference type="Proteomes" id="UP001324287"/>
    </source>
</evidence>
<dbReference type="PANTHER" id="PTHR43831">
    <property type="entry name" value="ISOBUTYRYL-COA DEHYDROGENASE"/>
    <property type="match status" value="1"/>
</dbReference>
<dbReference type="Gene3D" id="2.40.110.10">
    <property type="entry name" value="Butyryl-CoA Dehydrogenase, subunit A, domain 2"/>
    <property type="match status" value="1"/>
</dbReference>
<proteinExistence type="predicted"/>
<dbReference type="PANTHER" id="PTHR43831:SF1">
    <property type="entry name" value="ISOBUTYRYL-COA DEHYDROGENASE, MITOCHONDRIAL"/>
    <property type="match status" value="1"/>
</dbReference>
<feature type="domain" description="Acyl-CoA oxidase/dehydrogenase middle" evidence="1">
    <location>
        <begin position="1"/>
        <end position="66"/>
    </location>
</feature>